<dbReference type="Gene3D" id="3.40.50.10190">
    <property type="entry name" value="BRCT domain"/>
    <property type="match status" value="1"/>
</dbReference>
<feature type="compositionally biased region" description="Basic and acidic residues" evidence="1">
    <location>
        <begin position="252"/>
        <end position="263"/>
    </location>
</feature>
<feature type="region of interest" description="Disordered" evidence="1">
    <location>
        <begin position="766"/>
        <end position="822"/>
    </location>
</feature>
<dbReference type="PANTHER" id="PTHR14625">
    <property type="entry name" value="MICROCEPHALIN"/>
    <property type="match status" value="1"/>
</dbReference>
<dbReference type="InterPro" id="IPR001357">
    <property type="entry name" value="BRCT_dom"/>
</dbReference>
<dbReference type="EMBL" id="CAWUON010000031">
    <property type="protein sequence ID" value="CAK7267897.1"/>
    <property type="molecule type" value="Genomic_DNA"/>
</dbReference>
<feature type="compositionally biased region" description="Basic and acidic residues" evidence="1">
    <location>
        <begin position="551"/>
        <end position="561"/>
    </location>
</feature>
<organism evidence="3 4">
    <name type="scientific">Sporothrix epigloea</name>
    <dbReference type="NCBI Taxonomy" id="1892477"/>
    <lineage>
        <taxon>Eukaryota</taxon>
        <taxon>Fungi</taxon>
        <taxon>Dikarya</taxon>
        <taxon>Ascomycota</taxon>
        <taxon>Pezizomycotina</taxon>
        <taxon>Sordariomycetes</taxon>
        <taxon>Sordariomycetidae</taxon>
        <taxon>Ophiostomatales</taxon>
        <taxon>Ophiostomataceae</taxon>
        <taxon>Sporothrix</taxon>
    </lineage>
</organism>
<protein>
    <recommendedName>
        <fullName evidence="2">BRCT domain-containing protein</fullName>
    </recommendedName>
</protein>
<sequence length="1390" mass="149348">MVPQSPPKRMTRARAAAKALPSDSLSSTTLRASAPTASSRARKSSATATTASAAAKRKIRAEDNDTDDDQDELGLDSPEFSVAMQKHVRAIRGRPKKIPVDPTASSTTASTPAPQPRGTRPSRKPMMQPEALGESAQPPPSKSSATAPTASTLARATKKQIAASADDTANTSEELPKHAKRTRITSTSTGTGGGRASSSTTRISVRSATATMATRSTSATTSTTTTAPKKRVTFEEPEKENVAPTVSSATIKTHDAPTSKPRADTSASAGLKAKPVRRSATASKSAAASSSLKTISSHSRPASSTATSGRPAAPLSPKKVTQVRLTREFDVESEDELGADAESHLKPFERSPTKPALSAGVVSAEKGKTLASAGPDMTLMSRDITVTSVLLPTPNGQEGLLVSPARRLAQTTVKEGFMMSPARRPEGLATLDSVLAPKPVSTDAGKNAAPNTSMLQSPAKRFLVPAKNQNSGDDDVLRSPVKLSLLQTPAKRPVSPMKAALLLQVPGTTPVEVCAQKSDAKPLQTYKLASSKVTKAAEESVDESTEETDERADFNKDRVSDKSIGNHTTDKESNDQTESLAQMLHEMAQEAVTAMPESPSRRRDPERLLSATNAEECSAMIALPPGDPMDVDDSIMDAAITLTAMSPPKPQAPLGVFGLRAETLSTYHEADDDMDTDTDDTTRILFAHNETVPLTPDPSEYFREPKMSSRRVSSSEGHARSTVKHSMTGDLGFTPLADQLHGWRMRSPVKHESTPTPAAAAIEEQDEQRGKYHNETDCAAPTDIPEPSHNATGIIPDASDDTATPCRQSKLASSINDEDQADSATLAQEDLAVEFDEDLVVTEEDLDLAQEADDMSLITPAEFEEMTQPSQSSDDTISEASQEYGDENSIPIDPALLKDSGDSTMVVPSITPQRVLTRTFHTVSKVPLKQADDLKPMPRRRSMSLTRHSPSRRRSSSSFTSKFANTNLSSRAAVMSHSPSKREIRRESRRMSIRDSRRKSRRDSFGGPALTLEDALVDTSESEIIDTPDTPTPHISVTAASAPTTPIKNEVAWSTASTPARTPRRDLDPALLRGAVVFVDVHTTEGSDASAIFVELLVQMGAQCVDRWPWNPSSSSEKSGNHSRVGITHVVFKDGSRRTLDKVRESNGLVQCVGVSWVLDCERSNQWQEEAPYYIDTASVPRGGNQRRKSMEPQALLNMNGLVVETPVKQITSSSVDMRMCRTEPATPKNRRDSSLWMRTPENENTADKRRSFGAAGGDDQQDSDVDGYGESGWDTMPLLTPVPKTPAPEAIARYAAKIPLYSPSGSDGDSSTYYEGDGDDTLGSMQFGQESLVTRTCPPKQRATSYHGLGAGLLSPEKDQGVLMRLMAARRKSLQFAPKIGSPLSKAWN</sequence>
<feature type="region of interest" description="Disordered" evidence="1">
    <location>
        <begin position="1223"/>
        <end position="1273"/>
    </location>
</feature>
<feature type="compositionally biased region" description="Low complexity" evidence="1">
    <location>
        <begin position="102"/>
        <end position="112"/>
    </location>
</feature>
<feature type="compositionally biased region" description="Low complexity" evidence="1">
    <location>
        <begin position="196"/>
        <end position="227"/>
    </location>
</feature>
<feature type="region of interest" description="Disordered" evidence="1">
    <location>
        <begin position="927"/>
        <end position="1012"/>
    </location>
</feature>
<reference evidence="3 4" key="1">
    <citation type="submission" date="2024-01" db="EMBL/GenBank/DDBJ databases">
        <authorList>
            <person name="Allen C."/>
            <person name="Tagirdzhanova G."/>
        </authorList>
    </citation>
    <scope>NUCLEOTIDE SEQUENCE [LARGE SCALE GENOMIC DNA]</scope>
    <source>
        <strain evidence="3 4">CBS 119000</strain>
    </source>
</reference>
<feature type="domain" description="BRCT" evidence="2">
    <location>
        <begin position="1067"/>
        <end position="1175"/>
    </location>
</feature>
<evidence type="ECO:0000259" key="2">
    <source>
        <dbReference type="PROSITE" id="PS50172"/>
    </source>
</evidence>
<feature type="compositionally biased region" description="Polar residues" evidence="1">
    <location>
        <begin position="867"/>
        <end position="881"/>
    </location>
</feature>
<comment type="caution">
    <text evidence="3">The sequence shown here is derived from an EMBL/GenBank/DDBJ whole genome shotgun (WGS) entry which is preliminary data.</text>
</comment>
<feature type="compositionally biased region" description="Basic and acidic residues" evidence="1">
    <location>
        <begin position="767"/>
        <end position="776"/>
    </location>
</feature>
<evidence type="ECO:0000256" key="1">
    <source>
        <dbReference type="SAM" id="MobiDB-lite"/>
    </source>
</evidence>
<feature type="region of interest" description="Disordered" evidence="1">
    <location>
        <begin position="695"/>
        <end position="733"/>
    </location>
</feature>
<proteinExistence type="predicted"/>
<dbReference type="InterPro" id="IPR022047">
    <property type="entry name" value="Microcephalin-like"/>
</dbReference>
<feature type="region of interest" description="Disordered" evidence="1">
    <location>
        <begin position="864"/>
        <end position="891"/>
    </location>
</feature>
<dbReference type="Proteomes" id="UP001642502">
    <property type="component" value="Unassembled WGS sequence"/>
</dbReference>
<dbReference type="PANTHER" id="PTHR14625:SF3">
    <property type="entry name" value="MICROCEPHALIN"/>
    <property type="match status" value="1"/>
</dbReference>
<dbReference type="PROSITE" id="PS50172">
    <property type="entry name" value="BRCT"/>
    <property type="match status" value="1"/>
</dbReference>
<dbReference type="CDD" id="cd17716">
    <property type="entry name" value="BRCT_microcephalin_rpt1"/>
    <property type="match status" value="1"/>
</dbReference>
<feature type="compositionally biased region" description="Basic residues" evidence="1">
    <location>
        <begin position="86"/>
        <end position="97"/>
    </location>
</feature>
<evidence type="ECO:0000313" key="3">
    <source>
        <dbReference type="EMBL" id="CAK7267897.1"/>
    </source>
</evidence>
<keyword evidence="4" id="KW-1185">Reference proteome</keyword>
<feature type="compositionally biased region" description="Acidic residues" evidence="1">
    <location>
        <begin position="539"/>
        <end position="550"/>
    </location>
</feature>
<feature type="compositionally biased region" description="Acidic residues" evidence="1">
    <location>
        <begin position="64"/>
        <end position="74"/>
    </location>
</feature>
<accession>A0ABP0DKS6</accession>
<feature type="compositionally biased region" description="Low complexity" evidence="1">
    <location>
        <begin position="279"/>
        <end position="299"/>
    </location>
</feature>
<dbReference type="InterPro" id="IPR036420">
    <property type="entry name" value="BRCT_dom_sf"/>
</dbReference>
<feature type="compositionally biased region" description="Low complexity" evidence="1">
    <location>
        <begin position="142"/>
        <end position="155"/>
    </location>
</feature>
<gene>
    <name evidence="3" type="ORF">SEPCBS119000_002784</name>
</gene>
<feature type="compositionally biased region" description="Basic and acidic residues" evidence="1">
    <location>
        <begin position="232"/>
        <end position="241"/>
    </location>
</feature>
<feature type="compositionally biased region" description="Low complexity" evidence="1">
    <location>
        <begin position="13"/>
        <end position="54"/>
    </location>
</feature>
<evidence type="ECO:0000313" key="4">
    <source>
        <dbReference type="Proteomes" id="UP001642502"/>
    </source>
</evidence>
<dbReference type="SUPFAM" id="SSF52113">
    <property type="entry name" value="BRCT domain"/>
    <property type="match status" value="1"/>
</dbReference>
<name>A0ABP0DKS6_9PEZI</name>
<feature type="region of interest" description="Disordered" evidence="1">
    <location>
        <begin position="1"/>
        <end position="324"/>
    </location>
</feature>
<feature type="compositionally biased region" description="Polar residues" evidence="1">
    <location>
        <begin position="801"/>
        <end position="815"/>
    </location>
</feature>
<feature type="region of interest" description="Disordered" evidence="1">
    <location>
        <begin position="530"/>
        <end position="576"/>
    </location>
</feature>
<feature type="compositionally biased region" description="Basic and acidic residues" evidence="1">
    <location>
        <begin position="980"/>
        <end position="995"/>
    </location>
</feature>